<feature type="transmembrane region" description="Helical" evidence="1">
    <location>
        <begin position="56"/>
        <end position="76"/>
    </location>
</feature>
<dbReference type="Proteomes" id="UP000230791">
    <property type="component" value="Unassembled WGS sequence"/>
</dbReference>
<accession>A0A2M6UWL3</accession>
<dbReference type="EMBL" id="NJPP01000006">
    <property type="protein sequence ID" value="PIT70559.1"/>
    <property type="molecule type" value="Genomic_DNA"/>
</dbReference>
<evidence type="ECO:0000256" key="1">
    <source>
        <dbReference type="SAM" id="Phobius"/>
    </source>
</evidence>
<evidence type="ECO:0000313" key="2">
    <source>
        <dbReference type="EMBL" id="PIT70559.1"/>
    </source>
</evidence>
<comment type="caution">
    <text evidence="2">The sequence shown here is derived from an EMBL/GenBank/DDBJ whole genome shotgun (WGS) entry which is preliminary data.</text>
</comment>
<name>A0A2M6UWL3_9HYPH</name>
<keyword evidence="1" id="KW-0472">Membrane</keyword>
<gene>
    <name evidence="2" type="ORF">CEV08_03350</name>
</gene>
<evidence type="ECO:0000313" key="3">
    <source>
        <dbReference type="Proteomes" id="UP000230791"/>
    </source>
</evidence>
<proteinExistence type="predicted"/>
<dbReference type="AlphaFoldDB" id="A0A2M6UWL3"/>
<sequence>MFLKKRVNMQHKSISFKAFLHKNERKERKTMHNLCHLIGITLNGFKKSTAKLKRRWHDLLFFHLYTFIFFPNYAAFLF</sequence>
<organism evidence="2 3">
    <name type="scientific">Bartonella tribocorum</name>
    <dbReference type="NCBI Taxonomy" id="85701"/>
    <lineage>
        <taxon>Bacteria</taxon>
        <taxon>Pseudomonadati</taxon>
        <taxon>Pseudomonadota</taxon>
        <taxon>Alphaproteobacteria</taxon>
        <taxon>Hyphomicrobiales</taxon>
        <taxon>Bartonellaceae</taxon>
        <taxon>Bartonella</taxon>
    </lineage>
</organism>
<reference evidence="2 3" key="1">
    <citation type="submission" date="2017-06" db="EMBL/GenBank/DDBJ databases">
        <title>Draft genome of Bartonella tribocorum C635.</title>
        <authorList>
            <person name="Hadjadj L."/>
            <person name="Jiyipong T."/>
            <person name="Diene S.M."/>
            <person name="Morand S."/>
            <person name="Rolain J.-M."/>
        </authorList>
    </citation>
    <scope>NUCLEOTIDE SEQUENCE [LARGE SCALE GENOMIC DNA]</scope>
    <source>
        <strain evidence="2 3">C635</strain>
    </source>
</reference>
<protein>
    <submittedName>
        <fullName evidence="2">Uncharacterized protein</fullName>
    </submittedName>
</protein>
<keyword evidence="1" id="KW-1133">Transmembrane helix</keyword>
<keyword evidence="1" id="KW-0812">Transmembrane</keyword>